<dbReference type="Pfam" id="PF00512">
    <property type="entry name" value="HisKA"/>
    <property type="match status" value="1"/>
</dbReference>
<sequence>MTIYRSPFHRLNIDWFVRHALQADYVLKNHIAIMLVIAGLLNTSPSYAQNQQPDSLLRVLSRHRGQDTVRVNLYLKLSHYYFGVNQTESSAYARDAIMLAAKRGYAYGEARAHNQLALIHSLANEAELAIACALRAESIAERNGFRALTGESYRVMGLTYLDQEDFAKAGSFYRKAEMRARETGNKVLLAKTLNGEGGMRIRQKDRSGALKYYLESLKIAQEVGMSFYMALILSNIGEVYMSGDPPDLANASQYFTQALASAHISGNKNGETNALANLGKVYMLQGKLAESETLLLRSLKMSDQMGIRITSQRTYMKLVDLSLHQYNYKKASDYIQKYYAVRNYLMNDERTKEMARLEEKYQSEKREQQIQLLKQEKRFETASKNFWIIGSAFLLLAATAIYLLQQSRNKKARQVMTIQKTLIAEMEEMDLMKSRFFANISHEFRTPLSLIAAPLEELTQEVGSSGQVNLNLIKRNANRLLELVNQLLDLSKFEAGKMEIVVSTGELRQWLQVFIASFESLAEARRIDFQTTIDVPEGMFAFDQDKLEKILTNLLGNAFKFTSSGDKVQLSVKVTNEEGDLEVVVSDTGSGIPEKDLPHIFSPFFQSQHITSDGQPGTGLGLALVNEIVKLYRGVLNVQSREHEGTTLTVQLPLEVSKLTFARFASEPSPHFSAVSQMHDDAVPRDEIMGSVTTEATILVVEDNRELREFIARAFANRYKVLTAENGEIGLQIATERVPDVIISDVMMPGIDGIALTEYIRQQEVTCHIPVLLLTARSDDESRMRGLRTGADDYLSKPFSTDELRVRVLNMISQRKRLAQKFQKELVSPSPADTILSTDDKFLMRLRQTISEHLADPVFGVEQLAAEMCLSRTQLFRKVKALLDTTPVDLINDIRLQRAAVLIRSRADTLTQISYSVGFREQSYFAKKFRVKFGVSPREYANS</sequence>
<dbReference type="InterPro" id="IPR036890">
    <property type="entry name" value="HATPase_C_sf"/>
</dbReference>
<name>A0A1G7VNI7_9BACT</name>
<keyword evidence="9" id="KW-0805">Transcription regulation</keyword>
<dbReference type="CDD" id="cd00082">
    <property type="entry name" value="HisKA"/>
    <property type="match status" value="1"/>
</dbReference>
<dbReference type="PANTHER" id="PTHR43547">
    <property type="entry name" value="TWO-COMPONENT HISTIDINE KINASE"/>
    <property type="match status" value="1"/>
</dbReference>
<dbReference type="SMART" id="SM00028">
    <property type="entry name" value="TPR"/>
    <property type="match status" value="5"/>
</dbReference>
<dbReference type="OrthoDB" id="9797097at2"/>
<comment type="catalytic activity">
    <reaction evidence="1">
        <text>ATP + protein L-histidine = ADP + protein N-phospho-L-histidine.</text>
        <dbReference type="EC" id="2.7.13.3"/>
    </reaction>
</comment>
<dbReference type="PROSITE" id="PS50109">
    <property type="entry name" value="HIS_KIN"/>
    <property type="match status" value="1"/>
</dbReference>
<dbReference type="Gene3D" id="3.30.565.10">
    <property type="entry name" value="Histidine kinase-like ATPase, C-terminal domain"/>
    <property type="match status" value="1"/>
</dbReference>
<feature type="modified residue" description="4-aspartylphosphate" evidence="11">
    <location>
        <position position="745"/>
    </location>
</feature>
<dbReference type="STRING" id="659014.SAMN04487996_120127"/>
<dbReference type="SUPFAM" id="SSF55874">
    <property type="entry name" value="ATPase domain of HSP90 chaperone/DNA topoisomerase II/histidine kinase"/>
    <property type="match status" value="1"/>
</dbReference>
<evidence type="ECO:0000256" key="4">
    <source>
        <dbReference type="ARBA" id="ARBA00022679"/>
    </source>
</evidence>
<dbReference type="SMART" id="SM00388">
    <property type="entry name" value="HisKA"/>
    <property type="match status" value="1"/>
</dbReference>
<dbReference type="GO" id="GO:0043565">
    <property type="term" value="F:sequence-specific DNA binding"/>
    <property type="evidence" value="ECO:0007669"/>
    <property type="project" value="InterPro"/>
</dbReference>
<dbReference type="InterPro" id="IPR011990">
    <property type="entry name" value="TPR-like_helical_dom_sf"/>
</dbReference>
<dbReference type="InterPro" id="IPR019734">
    <property type="entry name" value="TPR_rpt"/>
</dbReference>
<evidence type="ECO:0000256" key="5">
    <source>
        <dbReference type="ARBA" id="ARBA00022741"/>
    </source>
</evidence>
<gene>
    <name evidence="16" type="ORF">SAMN04487996_120127</name>
</gene>
<dbReference type="RefSeq" id="WP_090156498.1">
    <property type="nucleotide sequence ID" value="NZ_FNAN01000020.1"/>
</dbReference>
<dbReference type="InterPro" id="IPR003661">
    <property type="entry name" value="HisK_dim/P_dom"/>
</dbReference>
<dbReference type="SMART" id="SM00448">
    <property type="entry name" value="REC"/>
    <property type="match status" value="1"/>
</dbReference>
<dbReference type="InterPro" id="IPR001789">
    <property type="entry name" value="Sig_transdc_resp-reg_receiver"/>
</dbReference>
<evidence type="ECO:0000313" key="17">
    <source>
        <dbReference type="Proteomes" id="UP000198748"/>
    </source>
</evidence>
<dbReference type="InterPro" id="IPR018060">
    <property type="entry name" value="HTH_AraC"/>
</dbReference>
<dbReference type="PROSITE" id="PS50110">
    <property type="entry name" value="RESPONSE_REGULATORY"/>
    <property type="match status" value="1"/>
</dbReference>
<dbReference type="GO" id="GO:0000155">
    <property type="term" value="F:phosphorelay sensor kinase activity"/>
    <property type="evidence" value="ECO:0007669"/>
    <property type="project" value="InterPro"/>
</dbReference>
<keyword evidence="17" id="KW-1185">Reference proteome</keyword>
<accession>A0A1G7VNI7</accession>
<dbReference type="InterPro" id="IPR005467">
    <property type="entry name" value="His_kinase_dom"/>
</dbReference>
<dbReference type="Gene3D" id="1.10.287.130">
    <property type="match status" value="1"/>
</dbReference>
<keyword evidence="5" id="KW-0547">Nucleotide-binding</keyword>
<dbReference type="Pfam" id="PF02518">
    <property type="entry name" value="HATPase_c"/>
    <property type="match status" value="1"/>
</dbReference>
<protein>
    <recommendedName>
        <fullName evidence="2">histidine kinase</fullName>
        <ecNumber evidence="2">2.7.13.3</ecNumber>
    </recommendedName>
</protein>
<feature type="domain" description="Histidine kinase" evidence="14">
    <location>
        <begin position="439"/>
        <end position="656"/>
    </location>
</feature>
<keyword evidence="8" id="KW-0902">Two-component regulatory system</keyword>
<keyword evidence="3 11" id="KW-0597">Phosphoprotein</keyword>
<dbReference type="FunFam" id="1.10.287.130:FF:000045">
    <property type="entry name" value="Two-component system sensor histidine kinase/response regulator"/>
    <property type="match status" value="1"/>
</dbReference>
<organism evidence="16 17">
    <name type="scientific">Dyadobacter soli</name>
    <dbReference type="NCBI Taxonomy" id="659014"/>
    <lineage>
        <taxon>Bacteria</taxon>
        <taxon>Pseudomonadati</taxon>
        <taxon>Bacteroidota</taxon>
        <taxon>Cytophagia</taxon>
        <taxon>Cytophagales</taxon>
        <taxon>Spirosomataceae</taxon>
        <taxon>Dyadobacter</taxon>
    </lineage>
</organism>
<evidence type="ECO:0000259" key="13">
    <source>
        <dbReference type="PROSITE" id="PS01124"/>
    </source>
</evidence>
<dbReference type="SMART" id="SM00387">
    <property type="entry name" value="HATPase_c"/>
    <property type="match status" value="1"/>
</dbReference>
<feature type="domain" description="Response regulatory" evidence="15">
    <location>
        <begin position="697"/>
        <end position="812"/>
    </location>
</feature>
<dbReference type="SMART" id="SM00342">
    <property type="entry name" value="HTH_ARAC"/>
    <property type="match status" value="1"/>
</dbReference>
<dbReference type="SUPFAM" id="SSF52172">
    <property type="entry name" value="CheY-like"/>
    <property type="match status" value="1"/>
</dbReference>
<evidence type="ECO:0000256" key="6">
    <source>
        <dbReference type="ARBA" id="ARBA00022777"/>
    </source>
</evidence>
<dbReference type="Gene3D" id="1.10.10.60">
    <property type="entry name" value="Homeodomain-like"/>
    <property type="match status" value="1"/>
</dbReference>
<evidence type="ECO:0000256" key="8">
    <source>
        <dbReference type="ARBA" id="ARBA00023012"/>
    </source>
</evidence>
<dbReference type="Pfam" id="PF12833">
    <property type="entry name" value="HTH_18"/>
    <property type="match status" value="1"/>
</dbReference>
<dbReference type="SUPFAM" id="SSF47384">
    <property type="entry name" value="Homodimeric domain of signal transducing histidine kinase"/>
    <property type="match status" value="1"/>
</dbReference>
<dbReference type="SUPFAM" id="SSF46689">
    <property type="entry name" value="Homeodomain-like"/>
    <property type="match status" value="1"/>
</dbReference>
<dbReference type="Gene3D" id="3.40.50.2300">
    <property type="match status" value="1"/>
</dbReference>
<dbReference type="GO" id="GO:0003700">
    <property type="term" value="F:DNA-binding transcription factor activity"/>
    <property type="evidence" value="ECO:0007669"/>
    <property type="project" value="InterPro"/>
</dbReference>
<dbReference type="GO" id="GO:0005524">
    <property type="term" value="F:ATP binding"/>
    <property type="evidence" value="ECO:0007669"/>
    <property type="project" value="UniProtKB-KW"/>
</dbReference>
<evidence type="ECO:0000256" key="1">
    <source>
        <dbReference type="ARBA" id="ARBA00000085"/>
    </source>
</evidence>
<evidence type="ECO:0000256" key="3">
    <source>
        <dbReference type="ARBA" id="ARBA00022553"/>
    </source>
</evidence>
<dbReference type="SUPFAM" id="SSF48452">
    <property type="entry name" value="TPR-like"/>
    <property type="match status" value="2"/>
</dbReference>
<keyword evidence="10" id="KW-0804">Transcription</keyword>
<feature type="coiled-coil region" evidence="12">
    <location>
        <begin position="347"/>
        <end position="378"/>
    </location>
</feature>
<dbReference type="InterPro" id="IPR011006">
    <property type="entry name" value="CheY-like_superfamily"/>
</dbReference>
<evidence type="ECO:0000259" key="14">
    <source>
        <dbReference type="PROSITE" id="PS50109"/>
    </source>
</evidence>
<dbReference type="InterPro" id="IPR003594">
    <property type="entry name" value="HATPase_dom"/>
</dbReference>
<dbReference type="EMBL" id="FNAN01000020">
    <property type="protein sequence ID" value="SDG60979.1"/>
    <property type="molecule type" value="Genomic_DNA"/>
</dbReference>
<evidence type="ECO:0000313" key="16">
    <source>
        <dbReference type="EMBL" id="SDG60979.1"/>
    </source>
</evidence>
<dbReference type="InterPro" id="IPR036097">
    <property type="entry name" value="HisK_dim/P_sf"/>
</dbReference>
<dbReference type="Gene3D" id="1.25.40.10">
    <property type="entry name" value="Tetratricopeptide repeat domain"/>
    <property type="match status" value="2"/>
</dbReference>
<keyword evidence="4" id="KW-0808">Transferase</keyword>
<dbReference type="FunFam" id="3.30.565.10:FF:000037">
    <property type="entry name" value="Hybrid sensor histidine kinase/response regulator"/>
    <property type="match status" value="1"/>
</dbReference>
<keyword evidence="6 16" id="KW-0418">Kinase</keyword>
<dbReference type="InterPro" id="IPR009057">
    <property type="entry name" value="Homeodomain-like_sf"/>
</dbReference>
<evidence type="ECO:0000256" key="7">
    <source>
        <dbReference type="ARBA" id="ARBA00022840"/>
    </source>
</evidence>
<dbReference type="CDD" id="cd17574">
    <property type="entry name" value="REC_OmpR"/>
    <property type="match status" value="1"/>
</dbReference>
<proteinExistence type="predicted"/>
<dbReference type="InterPro" id="IPR004358">
    <property type="entry name" value="Sig_transdc_His_kin-like_C"/>
</dbReference>
<dbReference type="PRINTS" id="PR00344">
    <property type="entry name" value="BCTRLSENSOR"/>
</dbReference>
<evidence type="ECO:0000259" key="15">
    <source>
        <dbReference type="PROSITE" id="PS50110"/>
    </source>
</evidence>
<evidence type="ECO:0000256" key="10">
    <source>
        <dbReference type="ARBA" id="ARBA00023163"/>
    </source>
</evidence>
<dbReference type="AlphaFoldDB" id="A0A1G7VNI7"/>
<reference evidence="17" key="1">
    <citation type="submission" date="2016-10" db="EMBL/GenBank/DDBJ databases">
        <authorList>
            <person name="Varghese N."/>
            <person name="Submissions S."/>
        </authorList>
    </citation>
    <scope>NUCLEOTIDE SEQUENCE [LARGE SCALE GENOMIC DNA]</scope>
    <source>
        <strain evidence="17">DSM 25329</strain>
    </source>
</reference>
<keyword evidence="7" id="KW-0067">ATP-binding</keyword>
<dbReference type="Pfam" id="PF00072">
    <property type="entry name" value="Response_reg"/>
    <property type="match status" value="1"/>
</dbReference>
<evidence type="ECO:0000256" key="2">
    <source>
        <dbReference type="ARBA" id="ARBA00012438"/>
    </source>
</evidence>
<evidence type="ECO:0000256" key="12">
    <source>
        <dbReference type="SAM" id="Coils"/>
    </source>
</evidence>
<feature type="domain" description="HTH araC/xylS-type" evidence="13">
    <location>
        <begin position="844"/>
        <end position="943"/>
    </location>
</feature>
<dbReference type="EC" id="2.7.13.3" evidence="2"/>
<dbReference type="PANTHER" id="PTHR43547:SF2">
    <property type="entry name" value="HYBRID SIGNAL TRANSDUCTION HISTIDINE KINASE C"/>
    <property type="match status" value="1"/>
</dbReference>
<dbReference type="Proteomes" id="UP000198748">
    <property type="component" value="Unassembled WGS sequence"/>
</dbReference>
<evidence type="ECO:0000256" key="11">
    <source>
        <dbReference type="PROSITE-ProRule" id="PRU00169"/>
    </source>
</evidence>
<evidence type="ECO:0000256" key="9">
    <source>
        <dbReference type="ARBA" id="ARBA00023015"/>
    </source>
</evidence>
<keyword evidence="12" id="KW-0175">Coiled coil</keyword>
<dbReference type="PROSITE" id="PS01124">
    <property type="entry name" value="HTH_ARAC_FAMILY_2"/>
    <property type="match status" value="1"/>
</dbReference>